<gene>
    <name evidence="6" type="ORF">RRG08_056477</name>
</gene>
<dbReference type="PROSITE" id="PS50003">
    <property type="entry name" value="PH_DOMAIN"/>
    <property type="match status" value="1"/>
</dbReference>
<dbReference type="PROSITE" id="PS50010">
    <property type="entry name" value="DH_2"/>
    <property type="match status" value="1"/>
</dbReference>
<comment type="caution">
    <text evidence="6">The sequence shown here is derived from an EMBL/GenBank/DDBJ whole genome shotgun (WGS) entry which is preliminary data.</text>
</comment>
<dbReference type="SMART" id="SM00325">
    <property type="entry name" value="RhoGEF"/>
    <property type="match status" value="1"/>
</dbReference>
<proteinExistence type="predicted"/>
<protein>
    <recommendedName>
        <fullName evidence="8">Rho guanine nucleotide exchange factor 3</fullName>
    </recommendedName>
</protein>
<sequence>MTTSVARACPRPILRAGKNQENEPRVPDVACSGPADYTALAVDLLVGLNAKKRRNSGGETTLQEAAEAGARVRFFSIRQKKSKRSLLRVSASLINLVSPSRNKNENCGFKVPSSPLRPLPTASPYKPPRPSPAKRRVQLSWVDSFGSCGDDDKCVTSALSHHEIKRQEAIYELYQGERDMLEDLTNITKFYRDPLLKLGLISQEESHTFFGNIESLLPVHEELINRLQEQRKPDGRTENIGQHIHDWADRLSVYVQYCANQIKAKAVFDEKKNEPAIDDFLQRCLASPFSRKLDLWTLLDGARGRFVKYPLLVRAILKYTQNSDDVYHLEKALERLEKIIKKADEETGVAKCVHSKSSLVYLFEDQKIPNIEQSTALLCSGCMKNTKGSKLFVFLFDRAIVVTRSTHQQGRQMYQVYRQPIPVSELLVEDLPDGEVKLGSFRNAFGQGNQIAKNLIRISFRDCEKGQSHTLLANDEHDKRQWMQAFLKVASCVEQVTDTSKAKV</sequence>
<dbReference type="Pfam" id="PF00621">
    <property type="entry name" value="RhoGEF"/>
    <property type="match status" value="1"/>
</dbReference>
<dbReference type="CDD" id="cd00160">
    <property type="entry name" value="RhoGEF"/>
    <property type="match status" value="1"/>
</dbReference>
<dbReference type="Pfam" id="PF22697">
    <property type="entry name" value="SOS1_NGEF_PH"/>
    <property type="match status" value="1"/>
</dbReference>
<feature type="region of interest" description="Disordered" evidence="3">
    <location>
        <begin position="104"/>
        <end position="133"/>
    </location>
</feature>
<evidence type="ECO:0000259" key="5">
    <source>
        <dbReference type="PROSITE" id="PS50010"/>
    </source>
</evidence>
<reference evidence="6" key="1">
    <citation type="journal article" date="2023" name="G3 (Bethesda)">
        <title>A reference genome for the long-term kleptoplast-retaining sea slug Elysia crispata morphotype clarki.</title>
        <authorList>
            <person name="Eastman K.E."/>
            <person name="Pendleton A.L."/>
            <person name="Shaikh M.A."/>
            <person name="Suttiyut T."/>
            <person name="Ogas R."/>
            <person name="Tomko P."/>
            <person name="Gavelis G."/>
            <person name="Widhalm J.R."/>
            <person name="Wisecaver J.H."/>
        </authorList>
    </citation>
    <scope>NUCLEOTIDE SEQUENCE</scope>
    <source>
        <strain evidence="6">ECLA1</strain>
    </source>
</reference>
<keyword evidence="2" id="KW-0963">Cytoplasm</keyword>
<dbReference type="GO" id="GO:0035025">
    <property type="term" value="P:positive regulation of Rho protein signal transduction"/>
    <property type="evidence" value="ECO:0007669"/>
    <property type="project" value="TreeGrafter"/>
</dbReference>
<dbReference type="PANTHER" id="PTHR46006:SF8">
    <property type="entry name" value="DH DOMAIN-CONTAINING PROTEIN"/>
    <property type="match status" value="1"/>
</dbReference>
<dbReference type="EMBL" id="JAWDGP010007748">
    <property type="protein sequence ID" value="KAK3706260.1"/>
    <property type="molecule type" value="Genomic_DNA"/>
</dbReference>
<evidence type="ECO:0008006" key="8">
    <source>
        <dbReference type="Google" id="ProtNLM"/>
    </source>
</evidence>
<evidence type="ECO:0000256" key="2">
    <source>
        <dbReference type="ARBA" id="ARBA00022490"/>
    </source>
</evidence>
<comment type="subcellular location">
    <subcellularLocation>
        <location evidence="1">Cytoplasm</location>
    </subcellularLocation>
</comment>
<dbReference type="GO" id="GO:0005085">
    <property type="term" value="F:guanyl-nucleotide exchange factor activity"/>
    <property type="evidence" value="ECO:0007669"/>
    <property type="project" value="InterPro"/>
</dbReference>
<dbReference type="InterPro" id="IPR001849">
    <property type="entry name" value="PH_domain"/>
</dbReference>
<dbReference type="InterPro" id="IPR000219">
    <property type="entry name" value="DH_dom"/>
</dbReference>
<keyword evidence="7" id="KW-1185">Reference proteome</keyword>
<name>A0AAE0XRQ7_9GAST</name>
<feature type="domain" description="DH" evidence="5">
    <location>
        <begin position="165"/>
        <end position="346"/>
    </location>
</feature>
<dbReference type="InterPro" id="IPR011993">
    <property type="entry name" value="PH-like_dom_sf"/>
</dbReference>
<feature type="domain" description="PH" evidence="4">
    <location>
        <begin position="376"/>
        <end position="491"/>
    </location>
</feature>
<evidence type="ECO:0000313" key="6">
    <source>
        <dbReference type="EMBL" id="KAK3706260.1"/>
    </source>
</evidence>
<dbReference type="SMART" id="SM00233">
    <property type="entry name" value="PH"/>
    <property type="match status" value="1"/>
</dbReference>
<dbReference type="PANTHER" id="PTHR46006">
    <property type="entry name" value="RHO GUANINE NUCLEOTIDE EXCHANGE FACTOR AT 64C, ISOFORM A"/>
    <property type="match status" value="1"/>
</dbReference>
<organism evidence="6 7">
    <name type="scientific">Elysia crispata</name>
    <name type="common">lettuce slug</name>
    <dbReference type="NCBI Taxonomy" id="231223"/>
    <lineage>
        <taxon>Eukaryota</taxon>
        <taxon>Metazoa</taxon>
        <taxon>Spiralia</taxon>
        <taxon>Lophotrochozoa</taxon>
        <taxon>Mollusca</taxon>
        <taxon>Gastropoda</taxon>
        <taxon>Heterobranchia</taxon>
        <taxon>Euthyneura</taxon>
        <taxon>Panpulmonata</taxon>
        <taxon>Sacoglossa</taxon>
        <taxon>Placobranchoidea</taxon>
        <taxon>Plakobranchidae</taxon>
        <taxon>Elysia</taxon>
    </lineage>
</organism>
<evidence type="ECO:0000256" key="3">
    <source>
        <dbReference type="SAM" id="MobiDB-lite"/>
    </source>
</evidence>
<dbReference type="Gene3D" id="1.20.900.10">
    <property type="entry name" value="Dbl homology (DH) domain"/>
    <property type="match status" value="1"/>
</dbReference>
<evidence type="ECO:0000259" key="4">
    <source>
        <dbReference type="PROSITE" id="PS50003"/>
    </source>
</evidence>
<dbReference type="InterPro" id="IPR051480">
    <property type="entry name" value="Endocytic_GEF_Adapter"/>
</dbReference>
<dbReference type="SUPFAM" id="SSF48065">
    <property type="entry name" value="DBL homology domain (DH-domain)"/>
    <property type="match status" value="1"/>
</dbReference>
<dbReference type="Gene3D" id="2.30.29.30">
    <property type="entry name" value="Pleckstrin-homology domain (PH domain)/Phosphotyrosine-binding domain (PTB)"/>
    <property type="match status" value="1"/>
</dbReference>
<accession>A0AAE0XRQ7</accession>
<evidence type="ECO:0000313" key="7">
    <source>
        <dbReference type="Proteomes" id="UP001283361"/>
    </source>
</evidence>
<dbReference type="Proteomes" id="UP001283361">
    <property type="component" value="Unassembled WGS sequence"/>
</dbReference>
<dbReference type="AlphaFoldDB" id="A0AAE0XRQ7"/>
<dbReference type="GO" id="GO:0005737">
    <property type="term" value="C:cytoplasm"/>
    <property type="evidence" value="ECO:0007669"/>
    <property type="project" value="UniProtKB-SubCell"/>
</dbReference>
<dbReference type="SUPFAM" id="SSF50729">
    <property type="entry name" value="PH domain-like"/>
    <property type="match status" value="1"/>
</dbReference>
<evidence type="ECO:0000256" key="1">
    <source>
        <dbReference type="ARBA" id="ARBA00004496"/>
    </source>
</evidence>
<dbReference type="InterPro" id="IPR055251">
    <property type="entry name" value="SOS1_NGEF_PH"/>
</dbReference>
<dbReference type="InterPro" id="IPR035899">
    <property type="entry name" value="DBL_dom_sf"/>
</dbReference>